<comment type="caution">
    <text evidence="2">The sequence shown here is derived from an EMBL/GenBank/DDBJ whole genome shotgun (WGS) entry which is preliminary data.</text>
</comment>
<dbReference type="InterPro" id="IPR036873">
    <property type="entry name" value="Rhodanese-like_dom_sf"/>
</dbReference>
<dbReference type="PANTHER" id="PTHR43031:SF17">
    <property type="entry name" value="SULFURTRANSFERASE YTWF-RELATED"/>
    <property type="match status" value="1"/>
</dbReference>
<name>A0A3N9UI98_9BACI</name>
<dbReference type="PANTHER" id="PTHR43031">
    <property type="entry name" value="FAD-DEPENDENT OXIDOREDUCTASE"/>
    <property type="match status" value="1"/>
</dbReference>
<dbReference type="PROSITE" id="PS50206">
    <property type="entry name" value="RHODANESE_3"/>
    <property type="match status" value="1"/>
</dbReference>
<proteinExistence type="predicted"/>
<evidence type="ECO:0000259" key="1">
    <source>
        <dbReference type="PROSITE" id="PS50206"/>
    </source>
</evidence>
<dbReference type="SMART" id="SM00450">
    <property type="entry name" value="RHOD"/>
    <property type="match status" value="1"/>
</dbReference>
<reference evidence="2 3" key="1">
    <citation type="journal article" date="2013" name="J. Microbiol.">
        <title>Lysinibacillus chungkukjangi sp. nov., isolated from Chungkukjang, Korean fermented soybean food.</title>
        <authorList>
            <person name="Kim S.J."/>
            <person name="Jang Y.H."/>
            <person name="Hamada M."/>
            <person name="Ahn J.H."/>
            <person name="Weon H.Y."/>
            <person name="Suzuki K."/>
            <person name="Whang K.S."/>
            <person name="Kwon S.W."/>
        </authorList>
    </citation>
    <scope>NUCLEOTIDE SEQUENCE [LARGE SCALE GENOMIC DNA]</scope>
    <source>
        <strain evidence="2 3">MCCC 1A12701</strain>
    </source>
</reference>
<dbReference type="SUPFAM" id="SSF52821">
    <property type="entry name" value="Rhodanese/Cell cycle control phosphatase"/>
    <property type="match status" value="1"/>
</dbReference>
<dbReference type="RefSeq" id="WP_124762756.1">
    <property type="nucleotide sequence ID" value="NZ_JAFBDY010000002.1"/>
</dbReference>
<protein>
    <submittedName>
        <fullName evidence="2">Rhodanese-like domain-containing protein</fullName>
    </submittedName>
</protein>
<feature type="domain" description="Rhodanese" evidence="1">
    <location>
        <begin position="37"/>
        <end position="114"/>
    </location>
</feature>
<sequence>MVGWLLILIVVIFFIWRMKPAKGTRTISTDTLKGILNDQDKVFIDVRTPREFKSQSIRQFKNIPLGSDFSKLPKDKEIIVICQSGMRSSQACKQLKKLGYANVTNVRGGMNAWRG</sequence>
<dbReference type="AlphaFoldDB" id="A0A3N9UI98"/>
<dbReference type="InterPro" id="IPR001763">
    <property type="entry name" value="Rhodanese-like_dom"/>
</dbReference>
<dbReference type="OrthoDB" id="9800872at2"/>
<dbReference type="InterPro" id="IPR050229">
    <property type="entry name" value="GlpE_sulfurtransferase"/>
</dbReference>
<evidence type="ECO:0000313" key="3">
    <source>
        <dbReference type="Proteomes" id="UP000274033"/>
    </source>
</evidence>
<dbReference type="Proteomes" id="UP000274033">
    <property type="component" value="Unassembled WGS sequence"/>
</dbReference>
<organism evidence="2 3">
    <name type="scientific">Lysinibacillus composti</name>
    <dbReference type="NCBI Taxonomy" id="720633"/>
    <lineage>
        <taxon>Bacteria</taxon>
        <taxon>Bacillati</taxon>
        <taxon>Bacillota</taxon>
        <taxon>Bacilli</taxon>
        <taxon>Bacillales</taxon>
        <taxon>Bacillaceae</taxon>
        <taxon>Lysinibacillus</taxon>
    </lineage>
</organism>
<dbReference type="Pfam" id="PF00581">
    <property type="entry name" value="Rhodanese"/>
    <property type="match status" value="1"/>
</dbReference>
<evidence type="ECO:0000313" key="2">
    <source>
        <dbReference type="EMBL" id="RQW75725.1"/>
    </source>
</evidence>
<gene>
    <name evidence="2" type="ORF">EBB45_03655</name>
</gene>
<dbReference type="EMBL" id="RRCT01000002">
    <property type="protein sequence ID" value="RQW75725.1"/>
    <property type="molecule type" value="Genomic_DNA"/>
</dbReference>
<dbReference type="CDD" id="cd00158">
    <property type="entry name" value="RHOD"/>
    <property type="match status" value="1"/>
</dbReference>
<accession>A0A3N9UI98</accession>
<dbReference type="Gene3D" id="3.40.250.10">
    <property type="entry name" value="Rhodanese-like domain"/>
    <property type="match status" value="1"/>
</dbReference>
<keyword evidence="3" id="KW-1185">Reference proteome</keyword>